<dbReference type="InterPro" id="IPR036291">
    <property type="entry name" value="NAD(P)-bd_dom_sf"/>
</dbReference>
<name>A0ABP9RCG9_9PSEU</name>
<dbReference type="EMBL" id="BAABJP010000062">
    <property type="protein sequence ID" value="GAA5174602.1"/>
    <property type="molecule type" value="Genomic_DNA"/>
</dbReference>
<proteinExistence type="inferred from homology"/>
<sequence>MQLKNDLTGRVALVTAAAGPGIGRATAGLLAEHGATVVLTDRAGDRVAEAVRDLARTDVHGLTLDVTDEQRVAEVFEQVLRDHGRIDILVNNAGTSLPAPIWEISTAAWRKVVDVCLTGAFFTMRAVLPHMIARGSGSIVNIASTEAWTSRTPGNTAYHAAKAGLLALTRSTAVQVGPHQVRVNCVAPGLTPNPLLSRVIPEQDLREMRDEIPLGRPSTPEDIADSVLFLAGDASRSITGETIAVCGGSAMRP</sequence>
<dbReference type="SUPFAM" id="SSF51735">
    <property type="entry name" value="NAD(P)-binding Rossmann-fold domains"/>
    <property type="match status" value="1"/>
</dbReference>
<dbReference type="PANTHER" id="PTHR24321">
    <property type="entry name" value="DEHYDROGENASES, SHORT CHAIN"/>
    <property type="match status" value="1"/>
</dbReference>
<dbReference type="InterPro" id="IPR002347">
    <property type="entry name" value="SDR_fam"/>
</dbReference>
<organism evidence="3 4">
    <name type="scientific">Pseudonocardia eucalypti</name>
    <dbReference type="NCBI Taxonomy" id="648755"/>
    <lineage>
        <taxon>Bacteria</taxon>
        <taxon>Bacillati</taxon>
        <taxon>Actinomycetota</taxon>
        <taxon>Actinomycetes</taxon>
        <taxon>Pseudonocardiales</taxon>
        <taxon>Pseudonocardiaceae</taxon>
        <taxon>Pseudonocardia</taxon>
    </lineage>
</organism>
<evidence type="ECO:0000313" key="3">
    <source>
        <dbReference type="EMBL" id="GAA5174602.1"/>
    </source>
</evidence>
<dbReference type="Pfam" id="PF13561">
    <property type="entry name" value="adh_short_C2"/>
    <property type="match status" value="1"/>
</dbReference>
<dbReference type="Gene3D" id="3.40.50.720">
    <property type="entry name" value="NAD(P)-binding Rossmann-like Domain"/>
    <property type="match status" value="1"/>
</dbReference>
<evidence type="ECO:0000256" key="1">
    <source>
        <dbReference type="ARBA" id="ARBA00006484"/>
    </source>
</evidence>
<gene>
    <name evidence="3" type="ORF">GCM10023321_78790</name>
</gene>
<evidence type="ECO:0000256" key="2">
    <source>
        <dbReference type="ARBA" id="ARBA00023002"/>
    </source>
</evidence>
<dbReference type="PRINTS" id="PR00080">
    <property type="entry name" value="SDRFAMILY"/>
</dbReference>
<dbReference type="Proteomes" id="UP001428817">
    <property type="component" value="Unassembled WGS sequence"/>
</dbReference>
<accession>A0ABP9RCG9</accession>
<comment type="similarity">
    <text evidence="1">Belongs to the short-chain dehydrogenases/reductases (SDR) family.</text>
</comment>
<keyword evidence="2" id="KW-0560">Oxidoreductase</keyword>
<dbReference type="PRINTS" id="PR00081">
    <property type="entry name" value="GDHRDH"/>
</dbReference>
<dbReference type="NCBIfam" id="NF005559">
    <property type="entry name" value="PRK07231.1"/>
    <property type="match status" value="1"/>
</dbReference>
<protein>
    <submittedName>
        <fullName evidence="3">SDR family oxidoreductase</fullName>
    </submittedName>
</protein>
<dbReference type="CDD" id="cd05233">
    <property type="entry name" value="SDR_c"/>
    <property type="match status" value="1"/>
</dbReference>
<comment type="caution">
    <text evidence="3">The sequence shown here is derived from an EMBL/GenBank/DDBJ whole genome shotgun (WGS) entry which is preliminary data.</text>
</comment>
<keyword evidence="4" id="KW-1185">Reference proteome</keyword>
<dbReference type="RefSeq" id="WP_185062129.1">
    <property type="nucleotide sequence ID" value="NZ_BAABJP010000062.1"/>
</dbReference>
<evidence type="ECO:0000313" key="4">
    <source>
        <dbReference type="Proteomes" id="UP001428817"/>
    </source>
</evidence>
<dbReference type="PANTHER" id="PTHR24321:SF8">
    <property type="entry name" value="ESTRADIOL 17-BETA-DEHYDROGENASE 8-RELATED"/>
    <property type="match status" value="1"/>
</dbReference>
<reference evidence="4" key="1">
    <citation type="journal article" date="2019" name="Int. J. Syst. Evol. Microbiol.">
        <title>The Global Catalogue of Microorganisms (GCM) 10K type strain sequencing project: providing services to taxonomists for standard genome sequencing and annotation.</title>
        <authorList>
            <consortium name="The Broad Institute Genomics Platform"/>
            <consortium name="The Broad Institute Genome Sequencing Center for Infectious Disease"/>
            <person name="Wu L."/>
            <person name="Ma J."/>
        </authorList>
    </citation>
    <scope>NUCLEOTIDE SEQUENCE [LARGE SCALE GENOMIC DNA]</scope>
    <source>
        <strain evidence="4">JCM 18303</strain>
    </source>
</reference>